<evidence type="ECO:0000256" key="9">
    <source>
        <dbReference type="RuleBase" id="RU369079"/>
    </source>
</evidence>
<evidence type="ECO:0000256" key="1">
    <source>
        <dbReference type="ARBA" id="ARBA00004429"/>
    </source>
</evidence>
<protein>
    <recommendedName>
        <fullName evidence="9">TRAP transporter small permease protein</fullName>
    </recommendedName>
</protein>
<dbReference type="GO" id="GO:0022857">
    <property type="term" value="F:transmembrane transporter activity"/>
    <property type="evidence" value="ECO:0007669"/>
    <property type="project" value="UniProtKB-UniRule"/>
</dbReference>
<keyword evidence="6 9" id="KW-1133">Transmembrane helix</keyword>
<comment type="function">
    <text evidence="9">Part of the tripartite ATP-independent periplasmic (TRAP) transport system.</text>
</comment>
<keyword evidence="2 9" id="KW-0813">Transport</keyword>
<organism evidence="11 12">
    <name type="scientific">Nitratireductor aquibiodomus RA22</name>
    <dbReference type="NCBI Taxonomy" id="1189611"/>
    <lineage>
        <taxon>Bacteria</taxon>
        <taxon>Pseudomonadati</taxon>
        <taxon>Pseudomonadota</taxon>
        <taxon>Alphaproteobacteria</taxon>
        <taxon>Hyphomicrobiales</taxon>
        <taxon>Phyllobacteriaceae</taxon>
        <taxon>Nitratireductor</taxon>
    </lineage>
</organism>
<dbReference type="Pfam" id="PF04290">
    <property type="entry name" value="DctQ"/>
    <property type="match status" value="1"/>
</dbReference>
<dbReference type="Proteomes" id="UP000004622">
    <property type="component" value="Unassembled WGS sequence"/>
</dbReference>
<feature type="domain" description="Tripartite ATP-independent periplasmic transporters DctQ component" evidence="10">
    <location>
        <begin position="22"/>
        <end position="150"/>
    </location>
</feature>
<evidence type="ECO:0000256" key="6">
    <source>
        <dbReference type="ARBA" id="ARBA00022989"/>
    </source>
</evidence>
<feature type="transmembrane region" description="Helical" evidence="9">
    <location>
        <begin position="124"/>
        <end position="146"/>
    </location>
</feature>
<dbReference type="EMBL" id="AJXZ01000054">
    <property type="protein sequence ID" value="EIM72406.1"/>
    <property type="molecule type" value="Genomic_DNA"/>
</dbReference>
<evidence type="ECO:0000256" key="4">
    <source>
        <dbReference type="ARBA" id="ARBA00022519"/>
    </source>
</evidence>
<keyword evidence="5 9" id="KW-0812">Transmembrane</keyword>
<proteinExistence type="inferred from homology"/>
<dbReference type="PANTHER" id="PTHR35011:SF2">
    <property type="entry name" value="2,3-DIKETO-L-GULONATE TRAP TRANSPORTER SMALL PERMEASE PROTEIN YIAM"/>
    <property type="match status" value="1"/>
</dbReference>
<keyword evidence="3" id="KW-1003">Cell membrane</keyword>
<evidence type="ECO:0000313" key="12">
    <source>
        <dbReference type="Proteomes" id="UP000004622"/>
    </source>
</evidence>
<dbReference type="PATRIC" id="fig|1189611.3.peg.3998"/>
<keyword evidence="7 9" id="KW-0472">Membrane</keyword>
<comment type="caution">
    <text evidence="11">The sequence shown here is derived from an EMBL/GenBank/DDBJ whole genome shotgun (WGS) entry which is preliminary data.</text>
</comment>
<comment type="subcellular location">
    <subcellularLocation>
        <location evidence="1 9">Cell inner membrane</location>
        <topology evidence="1 9">Multi-pass membrane protein</topology>
    </subcellularLocation>
</comment>
<feature type="transmembrane region" description="Helical" evidence="9">
    <location>
        <begin position="83"/>
        <end position="104"/>
    </location>
</feature>
<keyword evidence="4 9" id="KW-0997">Cell inner membrane</keyword>
<dbReference type="AlphaFoldDB" id="I5BS54"/>
<dbReference type="GO" id="GO:0015740">
    <property type="term" value="P:C4-dicarboxylate transport"/>
    <property type="evidence" value="ECO:0007669"/>
    <property type="project" value="TreeGrafter"/>
</dbReference>
<dbReference type="GO" id="GO:0005886">
    <property type="term" value="C:plasma membrane"/>
    <property type="evidence" value="ECO:0007669"/>
    <property type="project" value="UniProtKB-SubCell"/>
</dbReference>
<evidence type="ECO:0000256" key="7">
    <source>
        <dbReference type="ARBA" id="ARBA00023136"/>
    </source>
</evidence>
<evidence type="ECO:0000256" key="8">
    <source>
        <dbReference type="ARBA" id="ARBA00038436"/>
    </source>
</evidence>
<dbReference type="InterPro" id="IPR007387">
    <property type="entry name" value="TRAP_DctQ"/>
</dbReference>
<feature type="transmembrane region" description="Helical" evidence="9">
    <location>
        <begin position="42"/>
        <end position="63"/>
    </location>
</feature>
<dbReference type="PANTHER" id="PTHR35011">
    <property type="entry name" value="2,3-DIKETO-L-GULONATE TRAP TRANSPORTER SMALL PERMEASE PROTEIN YIAM"/>
    <property type="match status" value="1"/>
</dbReference>
<comment type="subunit">
    <text evidence="9">The complex comprises the extracytoplasmic solute receptor protein and the two transmembrane proteins.</text>
</comment>
<accession>I5BS54</accession>
<sequence length="157" mass="16828">MLHRFFSVVGSVIPAILLGVVLLVVSANVLARGLFGLTFHAAHDLALVAFAGVVWFGLVGAALNGQLFGVSFFSNRLPPRWRLAVQLLVHAIVTVIALAVIDAAQAQIATARFTRFLALGWPKWIVSAGLLAAMAVLILVQITQAWERLKAGPEDRP</sequence>
<gene>
    <name evidence="11" type="ORF">A33O_19856</name>
</gene>
<evidence type="ECO:0000256" key="2">
    <source>
        <dbReference type="ARBA" id="ARBA00022448"/>
    </source>
</evidence>
<name>I5BS54_9HYPH</name>
<comment type="similarity">
    <text evidence="8 9">Belongs to the TRAP transporter small permease family.</text>
</comment>
<feature type="transmembrane region" description="Helical" evidence="9">
    <location>
        <begin position="6"/>
        <end position="30"/>
    </location>
</feature>
<evidence type="ECO:0000313" key="11">
    <source>
        <dbReference type="EMBL" id="EIM72406.1"/>
    </source>
</evidence>
<dbReference type="RefSeq" id="WP_007010204.1">
    <property type="nucleotide sequence ID" value="NZ_AJXZ01000054.1"/>
</dbReference>
<evidence type="ECO:0000259" key="10">
    <source>
        <dbReference type="Pfam" id="PF04290"/>
    </source>
</evidence>
<dbReference type="InterPro" id="IPR055348">
    <property type="entry name" value="DctQ"/>
</dbReference>
<evidence type="ECO:0000256" key="5">
    <source>
        <dbReference type="ARBA" id="ARBA00022692"/>
    </source>
</evidence>
<reference evidence="11 12" key="1">
    <citation type="journal article" date="2012" name="J. Bacteriol.">
        <title>Genome Sequence of Nitratireductor aquibiodomus Strain RA22.</title>
        <authorList>
            <person name="Singh A."/>
            <person name="Jangir P.K."/>
            <person name="Kumari C."/>
            <person name="Sharma R."/>
        </authorList>
    </citation>
    <scope>NUCLEOTIDE SEQUENCE [LARGE SCALE GENOMIC DNA]</scope>
    <source>
        <strain evidence="11 12">RA22</strain>
    </source>
</reference>
<evidence type="ECO:0000256" key="3">
    <source>
        <dbReference type="ARBA" id="ARBA00022475"/>
    </source>
</evidence>